<evidence type="ECO:0000313" key="2">
    <source>
        <dbReference type="Proteomes" id="UP001190700"/>
    </source>
</evidence>
<gene>
    <name evidence="1" type="ORF">CYMTET_38842</name>
</gene>
<dbReference type="InterPro" id="IPR011008">
    <property type="entry name" value="Dimeric_a/b-barrel"/>
</dbReference>
<evidence type="ECO:0008006" key="3">
    <source>
        <dbReference type="Google" id="ProtNLM"/>
    </source>
</evidence>
<reference evidence="1 2" key="1">
    <citation type="journal article" date="2015" name="Genome Biol. Evol.">
        <title>Comparative Genomics of a Bacterivorous Green Alga Reveals Evolutionary Causalities and Consequences of Phago-Mixotrophic Mode of Nutrition.</title>
        <authorList>
            <person name="Burns J.A."/>
            <person name="Paasch A."/>
            <person name="Narechania A."/>
            <person name="Kim E."/>
        </authorList>
    </citation>
    <scope>NUCLEOTIDE SEQUENCE [LARGE SCALE GENOMIC DNA]</scope>
    <source>
        <strain evidence="1 2">PLY_AMNH</strain>
    </source>
</reference>
<sequence length="140" mass="16192">MVSDMTKYVDPTRESVRALRDSDMQGPVEMLNLIKFHKEAKYDVAANNASKTGEEAYKLYKEELIRIAAGEIVWHAKVKGMFIGPMAEDYDYVMLVRYPSKEHFLKMMRNPDYKAALVHRYAGVEHTKLMVTQPMSRSKL</sequence>
<dbReference type="Gene3D" id="3.30.70.100">
    <property type="match status" value="1"/>
</dbReference>
<evidence type="ECO:0000313" key="1">
    <source>
        <dbReference type="EMBL" id="KAK3251833.1"/>
    </source>
</evidence>
<dbReference type="Proteomes" id="UP001190700">
    <property type="component" value="Unassembled WGS sequence"/>
</dbReference>
<organism evidence="1 2">
    <name type="scientific">Cymbomonas tetramitiformis</name>
    <dbReference type="NCBI Taxonomy" id="36881"/>
    <lineage>
        <taxon>Eukaryota</taxon>
        <taxon>Viridiplantae</taxon>
        <taxon>Chlorophyta</taxon>
        <taxon>Pyramimonadophyceae</taxon>
        <taxon>Pyramimonadales</taxon>
        <taxon>Pyramimonadaceae</taxon>
        <taxon>Cymbomonas</taxon>
    </lineage>
</organism>
<protein>
    <recommendedName>
        <fullName evidence="3">DUF1330 domain-containing protein</fullName>
    </recommendedName>
</protein>
<comment type="caution">
    <text evidence="1">The sequence shown here is derived from an EMBL/GenBank/DDBJ whole genome shotgun (WGS) entry which is preliminary data.</text>
</comment>
<dbReference type="SUPFAM" id="SSF54909">
    <property type="entry name" value="Dimeric alpha+beta barrel"/>
    <property type="match status" value="1"/>
</dbReference>
<proteinExistence type="predicted"/>
<dbReference type="AlphaFoldDB" id="A0AAE0CB86"/>
<accession>A0AAE0CB86</accession>
<keyword evidence="2" id="KW-1185">Reference proteome</keyword>
<dbReference type="PANTHER" id="PTHR40257">
    <property type="match status" value="1"/>
</dbReference>
<dbReference type="EMBL" id="LGRX02025802">
    <property type="protein sequence ID" value="KAK3251833.1"/>
    <property type="molecule type" value="Genomic_DNA"/>
</dbReference>
<dbReference type="PANTHER" id="PTHR40257:SF1">
    <property type="entry name" value="DUF1330 DOMAIN-CONTAINING PROTEIN"/>
    <property type="match status" value="1"/>
</dbReference>
<name>A0AAE0CB86_9CHLO</name>